<sequence length="88" mass="9416">MNINPLSSATNLITSAQQKADTAAQTIARMPIQDQEVGGSGEAFKANDVFKPVLSLKEAEFETSAAVKVIQADKEMQETIGSLFDEKA</sequence>
<evidence type="ECO:0000313" key="2">
    <source>
        <dbReference type="Proteomes" id="UP001162780"/>
    </source>
</evidence>
<proteinExistence type="predicted"/>
<gene>
    <name evidence="1" type="ORF">NM686_019580</name>
</gene>
<reference evidence="1" key="1">
    <citation type="submission" date="2022-11" db="EMBL/GenBank/DDBJ databases">
        <title>Methylomonas rapida sp. nov., Carotenoid-Producing Obligate Methanotrophs with High Growth Characteristics and Biotechnological Potential.</title>
        <authorList>
            <person name="Tikhonova E.N."/>
            <person name="Suleimanov R.Z."/>
            <person name="Miroshnikov K."/>
            <person name="Oshkin I.Y."/>
            <person name="Belova S.E."/>
            <person name="Danilova O.V."/>
            <person name="Ashikhmin A."/>
            <person name="Konopkin A."/>
            <person name="But S.Y."/>
            <person name="Khmelenina V.N."/>
            <person name="Kuznetsov N."/>
            <person name="Pimenov N.V."/>
            <person name="Dedysh S.N."/>
        </authorList>
    </citation>
    <scope>NUCLEOTIDE SEQUENCE</scope>
    <source>
        <strain evidence="1">MP1</strain>
    </source>
</reference>
<evidence type="ECO:0008006" key="3">
    <source>
        <dbReference type="Google" id="ProtNLM"/>
    </source>
</evidence>
<name>A0ABY7GGY8_9GAMM</name>
<protein>
    <recommendedName>
        <fullName evidence="3">Flagellar basal-body/hook protein C-terminal domain-containing protein</fullName>
    </recommendedName>
</protein>
<dbReference type="Proteomes" id="UP001162780">
    <property type="component" value="Chromosome"/>
</dbReference>
<dbReference type="EMBL" id="CP113517">
    <property type="protein sequence ID" value="WAR44525.1"/>
    <property type="molecule type" value="Genomic_DNA"/>
</dbReference>
<accession>A0ABY7GGY8</accession>
<organism evidence="1 2">
    <name type="scientific">Methylomonas rapida</name>
    <dbReference type="NCBI Taxonomy" id="2963939"/>
    <lineage>
        <taxon>Bacteria</taxon>
        <taxon>Pseudomonadati</taxon>
        <taxon>Pseudomonadota</taxon>
        <taxon>Gammaproteobacteria</taxon>
        <taxon>Methylococcales</taxon>
        <taxon>Methylococcaceae</taxon>
        <taxon>Methylomonas</taxon>
    </lineage>
</organism>
<keyword evidence="2" id="KW-1185">Reference proteome</keyword>
<dbReference type="RefSeq" id="WP_255189500.1">
    <property type="nucleotide sequence ID" value="NZ_CP113517.1"/>
</dbReference>
<evidence type="ECO:0000313" key="1">
    <source>
        <dbReference type="EMBL" id="WAR44525.1"/>
    </source>
</evidence>